<dbReference type="AlphaFoldDB" id="A0A0M3JZM2"/>
<evidence type="ECO:0000313" key="4">
    <source>
        <dbReference type="EMBL" id="VDK49604.1"/>
    </source>
</evidence>
<accession>A0A0M3JZM2</accession>
<evidence type="ECO:0000259" key="3">
    <source>
        <dbReference type="Pfam" id="PF23328"/>
    </source>
</evidence>
<feature type="region of interest" description="Disordered" evidence="1">
    <location>
        <begin position="631"/>
        <end position="727"/>
    </location>
</feature>
<dbReference type="EMBL" id="UYRR01031381">
    <property type="protein sequence ID" value="VDK49604.1"/>
    <property type="molecule type" value="Genomic_DNA"/>
</dbReference>
<evidence type="ECO:0000313" key="6">
    <source>
        <dbReference type="WBParaSite" id="ASIM_0001396601-mRNA-1"/>
    </source>
</evidence>
<organism evidence="6">
    <name type="scientific">Anisakis simplex</name>
    <name type="common">Herring worm</name>
    <dbReference type="NCBI Taxonomy" id="6269"/>
    <lineage>
        <taxon>Eukaryota</taxon>
        <taxon>Metazoa</taxon>
        <taxon>Ecdysozoa</taxon>
        <taxon>Nematoda</taxon>
        <taxon>Chromadorea</taxon>
        <taxon>Rhabditida</taxon>
        <taxon>Spirurina</taxon>
        <taxon>Ascaridomorpha</taxon>
        <taxon>Ascaridoidea</taxon>
        <taxon>Anisakidae</taxon>
        <taxon>Anisakis</taxon>
        <taxon>Anisakis simplex complex</taxon>
    </lineage>
</organism>
<dbReference type="Proteomes" id="UP000267096">
    <property type="component" value="Unassembled WGS sequence"/>
</dbReference>
<dbReference type="WBParaSite" id="ASIM_0001396601-mRNA-1">
    <property type="protein sequence ID" value="ASIM_0001396601-mRNA-1"/>
    <property type="gene ID" value="ASIM_0001396601"/>
</dbReference>
<feature type="compositionally biased region" description="Basic and acidic residues" evidence="1">
    <location>
        <begin position="465"/>
        <end position="476"/>
    </location>
</feature>
<feature type="region of interest" description="Disordered" evidence="1">
    <location>
        <begin position="421"/>
        <end position="476"/>
    </location>
</feature>
<dbReference type="PANTHER" id="PTHR39387">
    <property type="entry name" value="SHAVENOID, ISOFORM B"/>
    <property type="match status" value="1"/>
</dbReference>
<dbReference type="PANTHER" id="PTHR39387:SF1">
    <property type="entry name" value="SHAVENOID, ISOFORM B"/>
    <property type="match status" value="1"/>
</dbReference>
<sequence>MLIVAFINRLLFILLILCDHQLRAIANPLLSIDQLQWNSVHRNLFGADTVYLPNCIYSCKYLNGSSHLNYSTGNDCLCQCADSNPVFLPSVRSCVTKLDFLNLRCQLIQKISAHLLCLPVKAPSHSLISHENERIMKYENLIRICVNIFTEECKRQVAFQVENHFSKWIPTLSLPSTNNILAPSKPILWKDFTQSVQLQWKGNEYDARLLEGTIVQLKLNCYNPNNTSLCLAFRIAGVHSKLNCFCIFLVNLKSTTESGDHQWEHIELITCILLSILLALTVFGSVTLWSVCWRIKKGKLISKIQLQFLYHMKQQQQYMQEQIAVIKANCALYAVNDPNVEHLSSYNGIQKRKLYFSADFFEPEQMANPPQLAQQFVVELRKMIETAKERIRLKRHIPTLSTINEEELENGECLEIKAQNSLNSLQRSDEPSPKSSKSADSGCDSMSDDDTANAVEASSHTTSRASEHQFKTEDECAHAVQSTTSVSSLHASLTPETLVTLTADNIPVVTTSANLTAKSTIDNKTAKSANVIETAESAIDSEAIMSTKNADAVSDHPVNSTKFSFSSRIPKITYPRIVPPVSSSALPPIPPKPRLPNGILRSTLSNDLIPNGGLENTEHMKFRDRTFEIKPQKSLNDPPSLQSILNHLPPPLPDTEPPDDSADQQSVTQKNDTTASERSPIKNSNKIRTTTTYAVFPSDKMRKKSLPRRSKKLPSVLMISSSIESSM</sequence>
<keyword evidence="5" id="KW-1185">Reference proteome</keyword>
<dbReference type="GO" id="GO:0005938">
    <property type="term" value="C:cell cortex"/>
    <property type="evidence" value="ECO:0007669"/>
    <property type="project" value="TreeGrafter"/>
</dbReference>
<evidence type="ECO:0000256" key="1">
    <source>
        <dbReference type="SAM" id="MobiDB-lite"/>
    </source>
</evidence>
<dbReference type="InterPro" id="IPR057507">
    <property type="entry name" value="Sha_B-like_N"/>
</dbReference>
<feature type="domain" description="Shavenoid isoform B-like N-terminal" evidence="3">
    <location>
        <begin position="37"/>
        <end position="99"/>
    </location>
</feature>
<evidence type="ECO:0000256" key="2">
    <source>
        <dbReference type="SAM" id="SignalP"/>
    </source>
</evidence>
<evidence type="ECO:0000313" key="5">
    <source>
        <dbReference type="Proteomes" id="UP000267096"/>
    </source>
</evidence>
<feature type="compositionally biased region" description="Polar residues" evidence="1">
    <location>
        <begin position="663"/>
        <end position="693"/>
    </location>
</feature>
<dbReference type="Pfam" id="PF23328">
    <property type="entry name" value="Sha_B_N"/>
    <property type="match status" value="1"/>
</dbReference>
<protein>
    <submittedName>
        <fullName evidence="6">Fibronectin type-III domain-containing protein</fullName>
    </submittedName>
</protein>
<name>A0A0M3JZM2_ANISI</name>
<feature type="compositionally biased region" description="Low complexity" evidence="1">
    <location>
        <begin position="713"/>
        <end position="727"/>
    </location>
</feature>
<feature type="signal peptide" evidence="2">
    <location>
        <begin position="1"/>
        <end position="26"/>
    </location>
</feature>
<gene>
    <name evidence="4" type="ORF">ASIM_LOCUS13394</name>
</gene>
<reference evidence="4 5" key="2">
    <citation type="submission" date="2018-11" db="EMBL/GenBank/DDBJ databases">
        <authorList>
            <consortium name="Pathogen Informatics"/>
        </authorList>
    </citation>
    <scope>NUCLEOTIDE SEQUENCE [LARGE SCALE GENOMIC DNA]</scope>
</reference>
<feature type="compositionally biased region" description="Polar residues" evidence="1">
    <location>
        <begin position="633"/>
        <end position="645"/>
    </location>
</feature>
<proteinExistence type="predicted"/>
<keyword evidence="2" id="KW-0732">Signal</keyword>
<dbReference type="OrthoDB" id="5822275at2759"/>
<reference evidence="6" key="1">
    <citation type="submission" date="2017-02" db="UniProtKB">
        <authorList>
            <consortium name="WormBaseParasite"/>
        </authorList>
    </citation>
    <scope>IDENTIFICATION</scope>
</reference>
<feature type="compositionally biased region" description="Basic residues" evidence="1">
    <location>
        <begin position="701"/>
        <end position="712"/>
    </location>
</feature>
<feature type="chain" id="PRO_5043121124" evidence="2">
    <location>
        <begin position="27"/>
        <end position="727"/>
    </location>
</feature>